<evidence type="ECO:0000313" key="1">
    <source>
        <dbReference type="EMBL" id="QVL36335.1"/>
    </source>
</evidence>
<evidence type="ECO:0000313" key="2">
    <source>
        <dbReference type="Proteomes" id="UP000682204"/>
    </source>
</evidence>
<organism evidence="1 2">
    <name type="scientific">Aminirod propionatiphilus</name>
    <dbReference type="NCBI Taxonomy" id="3415223"/>
    <lineage>
        <taxon>Bacteria</taxon>
        <taxon>Thermotogati</taxon>
        <taxon>Synergistota</taxon>
        <taxon>Synergistia</taxon>
        <taxon>Synergistales</taxon>
        <taxon>Aminiphilaceae</taxon>
        <taxon>Aminirod</taxon>
    </lineage>
</organism>
<keyword evidence="2" id="KW-1185">Reference proteome</keyword>
<protein>
    <submittedName>
        <fullName evidence="1">Response regulator transcription factor</fullName>
    </submittedName>
</protein>
<proteinExistence type="predicted"/>
<reference evidence="1" key="1">
    <citation type="submission" date="2021-05" db="EMBL/GenBank/DDBJ databases">
        <title>An isolated secondary fermenter in methanogenic hydrocarbon-degrading communities.</title>
        <authorList>
            <person name="Liu Y.-F."/>
            <person name="Liu Z.-l."/>
        </authorList>
    </citation>
    <scope>NUCLEOTIDE SEQUENCE</scope>
    <source>
        <strain evidence="1">L-13</strain>
    </source>
</reference>
<dbReference type="Proteomes" id="UP000682204">
    <property type="component" value="Chromosome"/>
</dbReference>
<gene>
    <name evidence="1" type="ORF">KIH16_00460</name>
</gene>
<dbReference type="EMBL" id="CP074691">
    <property type="protein sequence ID" value="QVL36335.1"/>
    <property type="molecule type" value="Genomic_DNA"/>
</dbReference>
<name>A0ACD1DW56_9BACT</name>
<sequence length="230" mass="25377">MEKILLVDDDLELCDLLREYLEAEGFSLDAVHDGRSGVDRALQGRYALAVLDIMLPVMGGFDVLREIRSRSSLPVLMLTARGDDIDRIVGLEMGADDYLPKPFNPRELVARIRAVLRRGRVDEGASSLLSAGDLELDGGARAVRVGGQPLELTSVEFNLLETLLRSAGQVVAREKLVLQVLKRPYSPFDRSIDVHVSNLRKKLGSYGDGSERIKTLRGEGYFFALPPEGI</sequence>
<accession>A0ACD1DW56</accession>